<evidence type="ECO:0000256" key="2">
    <source>
        <dbReference type="ARBA" id="ARBA00022679"/>
    </source>
</evidence>
<dbReference type="EMBL" id="FNXT01001196">
    <property type="protein sequence ID" value="SZX73679.1"/>
    <property type="molecule type" value="Genomic_DNA"/>
</dbReference>
<keyword evidence="5" id="KW-1185">Reference proteome</keyword>
<name>A0A383W989_TETOB</name>
<feature type="chain" id="PRO_5016913479" description="Glycosyltransferase" evidence="3">
    <location>
        <begin position="21"/>
        <end position="534"/>
    </location>
</feature>
<dbReference type="Pfam" id="PF00201">
    <property type="entry name" value="UDPGT"/>
    <property type="match status" value="2"/>
</dbReference>
<dbReference type="CDD" id="cd03784">
    <property type="entry name" value="GT1_Gtf-like"/>
    <property type="match status" value="1"/>
</dbReference>
<keyword evidence="1" id="KW-0328">Glycosyltransferase</keyword>
<reference evidence="4 5" key="1">
    <citation type="submission" date="2016-10" db="EMBL/GenBank/DDBJ databases">
        <authorList>
            <person name="Cai Z."/>
        </authorList>
    </citation>
    <scope>NUCLEOTIDE SEQUENCE [LARGE SCALE GENOMIC DNA]</scope>
</reference>
<dbReference type="Gene3D" id="3.40.50.2000">
    <property type="entry name" value="Glycogen Phosphorylase B"/>
    <property type="match status" value="2"/>
</dbReference>
<dbReference type="InterPro" id="IPR050271">
    <property type="entry name" value="UDP-glycosyltransferase"/>
</dbReference>
<dbReference type="InterPro" id="IPR002213">
    <property type="entry name" value="UDP_glucos_trans"/>
</dbReference>
<keyword evidence="3" id="KW-0732">Signal</keyword>
<proteinExistence type="predicted"/>
<feature type="signal peptide" evidence="3">
    <location>
        <begin position="1"/>
        <end position="20"/>
    </location>
</feature>
<gene>
    <name evidence="4" type="ORF">BQ4739_LOCUS13932</name>
</gene>
<dbReference type="AlphaFoldDB" id="A0A383W989"/>
<evidence type="ECO:0000256" key="3">
    <source>
        <dbReference type="SAM" id="SignalP"/>
    </source>
</evidence>
<sequence>MLSVAAQLLLCSCCLPAAAALKFLVVPMPGDNSPVLDIMSVAAQLQSRGHTVIVAADPAGAAFAKMAAARHSSNTTAEAMQYITLQLEQQYTLDSMVERMASKVKGSFSKSKLTGIKLLLQLQEIMVQPCHAILKNATLVQQLRALEADAVMGMALPGSDPTGDSCGCMLSHALGIHSVVVNGCPLLQAPLNVPQMGTGNTPQDLSTAKGFAKNLAVWSLHQAAPLAIELIGSPWLKARRDLGLPRVLSQCPLVNAVAWLRRQAAASCTPVVETALTSWLLEYPRPLPPHQVLVGPGSPRAAHVISQPDVAAFLDSAPAGVVLMATGTTPQPRIALNQKDILELAAGFAELAPVRVLWPLKQRALPDGLKMEYLPLGENTLVVPWVDYNDVLGHPNTRVLVSHGGYHSVYEAMFHAVPVVGAPFQFEQEGNLHKLAAKGMAVMLPDSAAIRKHSNDTFQRQQVADTIRQVLDNPSYAAAAQQLSRALQAYSRARSPYERAADEIELAINARKAQQEQLLVRNQPQSRSRDKQEL</sequence>
<evidence type="ECO:0000313" key="5">
    <source>
        <dbReference type="Proteomes" id="UP000256970"/>
    </source>
</evidence>
<dbReference type="SUPFAM" id="SSF53756">
    <property type="entry name" value="UDP-Glycosyltransferase/glycogen phosphorylase"/>
    <property type="match status" value="1"/>
</dbReference>
<dbReference type="PANTHER" id="PTHR48043">
    <property type="entry name" value="EG:EG0003.4 PROTEIN-RELATED"/>
    <property type="match status" value="1"/>
</dbReference>
<evidence type="ECO:0008006" key="6">
    <source>
        <dbReference type="Google" id="ProtNLM"/>
    </source>
</evidence>
<protein>
    <recommendedName>
        <fullName evidence="6">Glycosyltransferase</fullName>
    </recommendedName>
</protein>
<keyword evidence="2" id="KW-0808">Transferase</keyword>
<dbReference type="GO" id="GO:0008194">
    <property type="term" value="F:UDP-glycosyltransferase activity"/>
    <property type="evidence" value="ECO:0007669"/>
    <property type="project" value="InterPro"/>
</dbReference>
<dbReference type="STRING" id="3088.A0A383W989"/>
<dbReference type="PANTHER" id="PTHR48043:SF145">
    <property type="entry name" value="FI06409P-RELATED"/>
    <property type="match status" value="1"/>
</dbReference>
<dbReference type="Proteomes" id="UP000256970">
    <property type="component" value="Unassembled WGS sequence"/>
</dbReference>
<evidence type="ECO:0000313" key="4">
    <source>
        <dbReference type="EMBL" id="SZX73679.1"/>
    </source>
</evidence>
<accession>A0A383W989</accession>
<organism evidence="4 5">
    <name type="scientific">Tetradesmus obliquus</name>
    <name type="common">Green alga</name>
    <name type="synonym">Acutodesmus obliquus</name>
    <dbReference type="NCBI Taxonomy" id="3088"/>
    <lineage>
        <taxon>Eukaryota</taxon>
        <taxon>Viridiplantae</taxon>
        <taxon>Chlorophyta</taxon>
        <taxon>core chlorophytes</taxon>
        <taxon>Chlorophyceae</taxon>
        <taxon>CS clade</taxon>
        <taxon>Sphaeropleales</taxon>
        <taxon>Scenedesmaceae</taxon>
        <taxon>Tetradesmus</taxon>
    </lineage>
</organism>
<evidence type="ECO:0000256" key="1">
    <source>
        <dbReference type="ARBA" id="ARBA00022676"/>
    </source>
</evidence>